<accession>A0A1G2E0D7</accession>
<comment type="caution">
    <text evidence="1">The sequence shown here is derived from an EMBL/GenBank/DDBJ whole genome shotgun (WGS) entry which is preliminary data.</text>
</comment>
<dbReference type="SUPFAM" id="SSF50447">
    <property type="entry name" value="Translation proteins"/>
    <property type="match status" value="1"/>
</dbReference>
<organism evidence="1 2">
    <name type="scientific">Candidatus Nealsonbacteria bacterium RIFCSPHIGHO2_01_FULL_38_55</name>
    <dbReference type="NCBI Taxonomy" id="1801664"/>
    <lineage>
        <taxon>Bacteria</taxon>
        <taxon>Candidatus Nealsoniibacteriota</taxon>
    </lineage>
</organism>
<evidence type="ECO:0000313" key="2">
    <source>
        <dbReference type="Proteomes" id="UP000177360"/>
    </source>
</evidence>
<evidence type="ECO:0008006" key="3">
    <source>
        <dbReference type="Google" id="ProtNLM"/>
    </source>
</evidence>
<protein>
    <recommendedName>
        <fullName evidence="3">Translation elongation factor-like protein</fullName>
    </recommendedName>
</protein>
<dbReference type="Proteomes" id="UP000177360">
    <property type="component" value="Unassembled WGS sequence"/>
</dbReference>
<evidence type="ECO:0000313" key="1">
    <source>
        <dbReference type="EMBL" id="OGZ19185.1"/>
    </source>
</evidence>
<dbReference type="AlphaFoldDB" id="A0A1G2E0D7"/>
<gene>
    <name evidence="1" type="ORF">A2626_00165</name>
</gene>
<proteinExistence type="predicted"/>
<dbReference type="InterPro" id="IPR009000">
    <property type="entry name" value="Transl_B-barrel_sf"/>
</dbReference>
<name>A0A1G2E0D7_9BACT</name>
<reference evidence="1 2" key="1">
    <citation type="journal article" date="2016" name="Nat. Commun.">
        <title>Thousands of microbial genomes shed light on interconnected biogeochemical processes in an aquifer system.</title>
        <authorList>
            <person name="Anantharaman K."/>
            <person name="Brown C.T."/>
            <person name="Hug L.A."/>
            <person name="Sharon I."/>
            <person name="Castelle C.J."/>
            <person name="Probst A.J."/>
            <person name="Thomas B.C."/>
            <person name="Singh A."/>
            <person name="Wilkins M.J."/>
            <person name="Karaoz U."/>
            <person name="Brodie E.L."/>
            <person name="Williams K.H."/>
            <person name="Hubbard S.S."/>
            <person name="Banfield J.F."/>
        </authorList>
    </citation>
    <scope>NUCLEOTIDE SEQUENCE [LARGE SCALE GENOMIC DNA]</scope>
</reference>
<dbReference type="EMBL" id="MHLZ01000043">
    <property type="protein sequence ID" value="OGZ19185.1"/>
    <property type="molecule type" value="Genomic_DNA"/>
</dbReference>
<sequence>MEKKEKPIGVVTHYFSKLGVGVVKLSAGLAVGDMIRIVGGENTDFEQKVDSMEIDCKRIKKAKKGASAGIKIKDRVREGYIVYKV</sequence>